<proteinExistence type="inferred from homology"/>
<evidence type="ECO:0000256" key="6">
    <source>
        <dbReference type="ARBA" id="ARBA00022630"/>
    </source>
</evidence>
<keyword evidence="6 13" id="KW-0285">Flavoprotein</keyword>
<dbReference type="InterPro" id="IPR027477">
    <property type="entry name" value="Succ_DH/fumarate_Rdtase_cat_sf"/>
</dbReference>
<comment type="cofactor">
    <cofactor evidence="1 13">
        <name>FAD</name>
        <dbReference type="ChEBI" id="CHEBI:57692"/>
    </cofactor>
</comment>
<comment type="similarity">
    <text evidence="3 13">Belongs to the FAD-dependent oxidoreductase 2 family. NadB subfamily.</text>
</comment>
<keyword evidence="7 13" id="KW-0662">Pyridine nucleotide biosynthesis</keyword>
<evidence type="ECO:0000256" key="11">
    <source>
        <dbReference type="ARBA" id="ARBA00048305"/>
    </source>
</evidence>
<dbReference type="SUPFAM" id="SSF56425">
    <property type="entry name" value="Succinate dehydrogenase/fumarate reductase flavoprotein, catalytic domain"/>
    <property type="match status" value="1"/>
</dbReference>
<dbReference type="PANTHER" id="PTHR42716:SF2">
    <property type="entry name" value="L-ASPARTATE OXIDASE, CHLOROPLASTIC"/>
    <property type="match status" value="1"/>
</dbReference>
<dbReference type="Pfam" id="PF02910">
    <property type="entry name" value="Succ_DH_flav_C"/>
    <property type="match status" value="1"/>
</dbReference>
<sequence>MIVVGSGVAGLVTALTLKARCREAGLPIELAVVTKSTIDESNSRYAQGGIAAAVMPGDTVESHIADTLAAGAGLSDPDAVAALCVDGPARIRDLIGWGVGFDTEGAVPGAPFEAGLEGAHSAHRILHAGGDATGLSMESALVRAVRGAGIAVLSSTFLADLVLDGPVLTDKVRSNVISDGLSPRESGAAVPTAPAVVGVEVIRGGVREVLTADAVVLATGGLGQLYPHTTNPVVATGDGAAAAWRAGAVIADAEFVQFHPTALAAPGSFLISEAVRGDGAVLRNAEGARFMDAVHPLADLAPRDVVARAIAAEMARTGAPVMLDATSVGAAELARRFPTISEQMRRRGLDWAHVPVPVAPAAHYWMGGVATDLDGRTSVPGLWAVGEVSCTGVHGANRLASNSLLESLVFAHRAAVALAAELGSGRFSRTKSGMTAVFTDFSGENVEGSAREPSRAEVQELLWAGAGVARDAAGLRAARDRLSGWAVQVERDDASPEAVARLETANLLQLGRLVVESALAREESRGGHFRTDVPETLPAFVGHLLQSRTHPQPRLHRTSVAAALGPHPTADDAPAPAVPSAPSAPEPGTASGTPVVAAATASGTSVVEPASASGTSVVAAATASGTDPTTAPAPTAPATTAPAPAGAGHRERVTA</sequence>
<feature type="region of interest" description="Disordered" evidence="14">
    <location>
        <begin position="564"/>
        <end position="594"/>
    </location>
</feature>
<dbReference type="InterPro" id="IPR005288">
    <property type="entry name" value="NadB"/>
</dbReference>
<dbReference type="FunFam" id="3.90.700.10:FF:000002">
    <property type="entry name" value="L-aspartate oxidase"/>
    <property type="match status" value="1"/>
</dbReference>
<dbReference type="NCBIfam" id="TIGR00551">
    <property type="entry name" value="nadB"/>
    <property type="match status" value="1"/>
</dbReference>
<dbReference type="AlphaFoldDB" id="A0AB39BH30"/>
<feature type="region of interest" description="Disordered" evidence="14">
    <location>
        <begin position="609"/>
        <end position="655"/>
    </location>
</feature>
<feature type="compositionally biased region" description="Pro residues" evidence="14">
    <location>
        <begin position="576"/>
        <end position="585"/>
    </location>
</feature>
<dbReference type="PANTHER" id="PTHR42716">
    <property type="entry name" value="L-ASPARTATE OXIDASE"/>
    <property type="match status" value="1"/>
</dbReference>
<feature type="domain" description="Fumarate reductase/succinate dehydrogenase flavoprotein-like C-terminal" evidence="16">
    <location>
        <begin position="455"/>
        <end position="537"/>
    </location>
</feature>
<dbReference type="GO" id="GO:0034628">
    <property type="term" value="P:'de novo' NAD+ biosynthetic process from L-aspartate"/>
    <property type="evidence" value="ECO:0007669"/>
    <property type="project" value="TreeGrafter"/>
</dbReference>
<dbReference type="SUPFAM" id="SSF51905">
    <property type="entry name" value="FAD/NAD(P)-binding domain"/>
    <property type="match status" value="1"/>
</dbReference>
<dbReference type="InterPro" id="IPR003953">
    <property type="entry name" value="FAD-dep_OxRdtase_2_FAD-bd"/>
</dbReference>
<dbReference type="SUPFAM" id="SSF46977">
    <property type="entry name" value="Succinate dehydrogenase/fumarate reductase flavoprotein C-terminal domain"/>
    <property type="match status" value="1"/>
</dbReference>
<evidence type="ECO:0000256" key="14">
    <source>
        <dbReference type="SAM" id="MobiDB-lite"/>
    </source>
</evidence>
<dbReference type="Gene3D" id="1.20.58.100">
    <property type="entry name" value="Fumarate reductase/succinate dehydrogenase flavoprotein-like, C-terminal domain"/>
    <property type="match status" value="1"/>
</dbReference>
<dbReference type="InterPro" id="IPR036188">
    <property type="entry name" value="FAD/NAD-bd_sf"/>
</dbReference>
<dbReference type="EC" id="1.4.3.16" evidence="4 12"/>
<evidence type="ECO:0000259" key="16">
    <source>
        <dbReference type="Pfam" id="PF02910"/>
    </source>
</evidence>
<feature type="domain" description="FAD-dependent oxidoreductase 2 FAD-binding" evidence="15">
    <location>
        <begin position="2"/>
        <end position="404"/>
    </location>
</feature>
<name>A0AB39BH30_9MICO</name>
<evidence type="ECO:0000256" key="2">
    <source>
        <dbReference type="ARBA" id="ARBA00004950"/>
    </source>
</evidence>
<evidence type="ECO:0000259" key="15">
    <source>
        <dbReference type="Pfam" id="PF00890"/>
    </source>
</evidence>
<evidence type="ECO:0000256" key="12">
    <source>
        <dbReference type="NCBIfam" id="TIGR00551"/>
    </source>
</evidence>
<keyword evidence="8 13" id="KW-0274">FAD</keyword>
<dbReference type="Gene3D" id="3.90.700.10">
    <property type="entry name" value="Succinate dehydrogenase/fumarate reductase flavoprotein, catalytic domain"/>
    <property type="match status" value="1"/>
</dbReference>
<comment type="function">
    <text evidence="10">Catalyzes the oxidation of L-aspartate to iminoaspartate, the first step in the de novo biosynthesis of NAD(+).</text>
</comment>
<evidence type="ECO:0000256" key="4">
    <source>
        <dbReference type="ARBA" id="ARBA00012173"/>
    </source>
</evidence>
<evidence type="ECO:0000256" key="3">
    <source>
        <dbReference type="ARBA" id="ARBA00008562"/>
    </source>
</evidence>
<gene>
    <name evidence="17" type="primary">nadB</name>
    <name evidence="17" type="ORF">ABFY20_00865</name>
</gene>
<organism evidence="17">
    <name type="scientific">Herbiconiux sp. A18JL235</name>
    <dbReference type="NCBI Taxonomy" id="3152363"/>
    <lineage>
        <taxon>Bacteria</taxon>
        <taxon>Bacillati</taxon>
        <taxon>Actinomycetota</taxon>
        <taxon>Actinomycetes</taxon>
        <taxon>Micrococcales</taxon>
        <taxon>Microbacteriaceae</taxon>
        <taxon>Herbiconiux</taxon>
    </lineage>
</organism>
<evidence type="ECO:0000256" key="1">
    <source>
        <dbReference type="ARBA" id="ARBA00001974"/>
    </source>
</evidence>
<protein>
    <recommendedName>
        <fullName evidence="5 12">L-aspartate oxidase</fullName>
        <ecNumber evidence="4 12">1.4.3.16</ecNumber>
    </recommendedName>
</protein>
<evidence type="ECO:0000256" key="10">
    <source>
        <dbReference type="ARBA" id="ARBA00029426"/>
    </source>
</evidence>
<dbReference type="InterPro" id="IPR037099">
    <property type="entry name" value="Fum_R/Succ_DH_flav-like_C_sf"/>
</dbReference>
<accession>A0AB39BH30</accession>
<dbReference type="InterPro" id="IPR015939">
    <property type="entry name" value="Fum_Rdtase/Succ_DH_flav-like_C"/>
</dbReference>
<keyword evidence="9 13" id="KW-0560">Oxidoreductase</keyword>
<feature type="compositionally biased region" description="Low complexity" evidence="14">
    <location>
        <begin position="566"/>
        <end position="575"/>
    </location>
</feature>
<evidence type="ECO:0000256" key="9">
    <source>
        <dbReference type="ARBA" id="ARBA00023002"/>
    </source>
</evidence>
<comment type="catalytic activity">
    <reaction evidence="11">
        <text>L-aspartate + O2 = iminosuccinate + H2O2</text>
        <dbReference type="Rhea" id="RHEA:25876"/>
        <dbReference type="ChEBI" id="CHEBI:15379"/>
        <dbReference type="ChEBI" id="CHEBI:16240"/>
        <dbReference type="ChEBI" id="CHEBI:29991"/>
        <dbReference type="ChEBI" id="CHEBI:77875"/>
        <dbReference type="EC" id="1.4.3.16"/>
    </reaction>
    <physiologicalReaction direction="left-to-right" evidence="11">
        <dbReference type="Rhea" id="RHEA:25877"/>
    </physiologicalReaction>
</comment>
<dbReference type="Pfam" id="PF00890">
    <property type="entry name" value="FAD_binding_2"/>
    <property type="match status" value="1"/>
</dbReference>
<dbReference type="GO" id="GO:0008734">
    <property type="term" value="F:L-aspartate oxidase activity"/>
    <property type="evidence" value="ECO:0007669"/>
    <property type="project" value="UniProtKB-UniRule"/>
</dbReference>
<reference evidence="17" key="1">
    <citation type="submission" date="2024-05" db="EMBL/GenBank/DDBJ databases">
        <title>Herbiconiux sp. A18JL235.</title>
        <authorList>
            <person name="Zhang G."/>
        </authorList>
    </citation>
    <scope>NUCLEOTIDE SEQUENCE</scope>
    <source>
        <strain evidence="17">A18JL235</strain>
    </source>
</reference>
<comment type="pathway">
    <text evidence="2 13">Cofactor biosynthesis; NAD(+) biosynthesis; iminoaspartate from L-aspartate (oxidase route): step 1/1.</text>
</comment>
<feature type="compositionally biased region" description="Low complexity" evidence="14">
    <location>
        <begin position="609"/>
        <end position="647"/>
    </location>
</feature>
<dbReference type="GO" id="GO:0005737">
    <property type="term" value="C:cytoplasm"/>
    <property type="evidence" value="ECO:0007669"/>
    <property type="project" value="UniProtKB-SubCell"/>
</dbReference>
<evidence type="ECO:0000256" key="7">
    <source>
        <dbReference type="ARBA" id="ARBA00022642"/>
    </source>
</evidence>
<evidence type="ECO:0000256" key="5">
    <source>
        <dbReference type="ARBA" id="ARBA00021901"/>
    </source>
</evidence>
<dbReference type="GO" id="GO:0033765">
    <property type="term" value="F:steroid dehydrogenase activity, acting on the CH-CH group of donors"/>
    <property type="evidence" value="ECO:0007669"/>
    <property type="project" value="UniProtKB-ARBA"/>
</dbReference>
<dbReference type="Gene3D" id="3.50.50.60">
    <property type="entry name" value="FAD/NAD(P)-binding domain"/>
    <property type="match status" value="1"/>
</dbReference>
<dbReference type="EMBL" id="CP162511">
    <property type="protein sequence ID" value="XDI05671.1"/>
    <property type="molecule type" value="Genomic_DNA"/>
</dbReference>
<comment type="subcellular location">
    <subcellularLocation>
        <location evidence="13">Cytoplasm</location>
    </subcellularLocation>
</comment>
<dbReference type="RefSeq" id="WP_368498060.1">
    <property type="nucleotide sequence ID" value="NZ_CP162511.1"/>
</dbReference>
<evidence type="ECO:0000256" key="13">
    <source>
        <dbReference type="RuleBase" id="RU362049"/>
    </source>
</evidence>
<evidence type="ECO:0000313" key="17">
    <source>
        <dbReference type="EMBL" id="XDI05671.1"/>
    </source>
</evidence>
<evidence type="ECO:0000256" key="8">
    <source>
        <dbReference type="ARBA" id="ARBA00022827"/>
    </source>
</evidence>
<dbReference type="PRINTS" id="PR00368">
    <property type="entry name" value="FADPNR"/>
</dbReference>